<dbReference type="EMBL" id="UOER01000222">
    <property type="protein sequence ID" value="VAW23941.1"/>
    <property type="molecule type" value="Genomic_DNA"/>
</dbReference>
<proteinExistence type="predicted"/>
<feature type="non-terminal residue" evidence="1">
    <location>
        <position position="210"/>
    </location>
</feature>
<reference evidence="1" key="1">
    <citation type="submission" date="2018-06" db="EMBL/GenBank/DDBJ databases">
        <authorList>
            <person name="Zhirakovskaya E."/>
        </authorList>
    </citation>
    <scope>NUCLEOTIDE SEQUENCE</scope>
</reference>
<dbReference type="AlphaFoldDB" id="A0A3B0TYV1"/>
<gene>
    <name evidence="1" type="ORF">MNBD_BACTEROID04-785</name>
</gene>
<protein>
    <recommendedName>
        <fullName evidence="2">DUF2851 domain-containing protein</fullName>
    </recommendedName>
</protein>
<organism evidence="1">
    <name type="scientific">hydrothermal vent metagenome</name>
    <dbReference type="NCBI Taxonomy" id="652676"/>
    <lineage>
        <taxon>unclassified sequences</taxon>
        <taxon>metagenomes</taxon>
        <taxon>ecological metagenomes</taxon>
    </lineage>
</organism>
<dbReference type="InterPro" id="IPR021272">
    <property type="entry name" value="DUF2851"/>
</dbReference>
<evidence type="ECO:0000313" key="1">
    <source>
        <dbReference type="EMBL" id="VAW23941.1"/>
    </source>
</evidence>
<evidence type="ECO:0008006" key="2">
    <source>
        <dbReference type="Google" id="ProtNLM"/>
    </source>
</evidence>
<name>A0A3B0TYV1_9ZZZZ</name>
<sequence length="210" mass="24845">MKENLLHFVWKLQLFSPIKLLSTKGEFIQVVTPGIENKNTGPDFLNAKIVIGKQLWVGNVEIHINSSDWYVHTHEIDKNYDSVILHIVWEHNVEIYRKSNQEIATLELKNYISKYLLNNYTLLFNKSKKWINCENTIVATNSFMLLHWFERLYFERLEKKSDNIQQLLITNNNDWEAMLFILLAKNFGLKINAEAFENFATSFNFSIVRK</sequence>
<dbReference type="Pfam" id="PF11013">
    <property type="entry name" value="DUF2851"/>
    <property type="match status" value="1"/>
</dbReference>
<accession>A0A3B0TYV1</accession>